<sequence length="107" mass="12468">MSQSEMNAETMPIHDRNRRINRLLSYPISDFFTKPFYKKEEKIGCDSRFIGCSLTLLFCVGSHDATGFTCGISTLPFFIYDWNGAASFCCLYHCIYRSRRIYMHPIN</sequence>
<dbReference type="AlphaFoldDB" id="A0A0P6FW42"/>
<dbReference type="EMBL" id="GDIQ01043539">
    <property type="protein sequence ID" value="JAN51198.1"/>
    <property type="molecule type" value="Transcribed_RNA"/>
</dbReference>
<evidence type="ECO:0000313" key="1">
    <source>
        <dbReference type="EMBL" id="JAN51198.1"/>
    </source>
</evidence>
<reference evidence="1" key="1">
    <citation type="submission" date="2015-10" db="EMBL/GenBank/DDBJ databases">
        <title>EvidentialGene: Evidence-directed Construction of Complete mRNA Transcriptomes without Genomes.</title>
        <authorList>
            <person name="Gilbert D.G."/>
        </authorList>
    </citation>
    <scope>NUCLEOTIDE SEQUENCE</scope>
</reference>
<proteinExistence type="predicted"/>
<organism evidence="1">
    <name type="scientific">Daphnia magna</name>
    <dbReference type="NCBI Taxonomy" id="35525"/>
    <lineage>
        <taxon>Eukaryota</taxon>
        <taxon>Metazoa</taxon>
        <taxon>Ecdysozoa</taxon>
        <taxon>Arthropoda</taxon>
        <taxon>Crustacea</taxon>
        <taxon>Branchiopoda</taxon>
        <taxon>Diplostraca</taxon>
        <taxon>Cladocera</taxon>
        <taxon>Anomopoda</taxon>
        <taxon>Daphniidae</taxon>
        <taxon>Daphnia</taxon>
    </lineage>
</organism>
<protein>
    <submittedName>
        <fullName evidence="1">Uncharacterized protein</fullName>
    </submittedName>
</protein>
<name>A0A0P6FW42_9CRUS</name>
<accession>A0A0P6FW42</accession>